<evidence type="ECO:0000313" key="2">
    <source>
        <dbReference type="EMBL" id="UYP48738.1"/>
    </source>
</evidence>
<evidence type="ECO:0000313" key="3">
    <source>
        <dbReference type="Proteomes" id="UP001208689"/>
    </source>
</evidence>
<dbReference type="Pfam" id="PF01037">
    <property type="entry name" value="AsnC_trans_reg"/>
    <property type="match status" value="1"/>
</dbReference>
<accession>A0ABY6HZC5</accession>
<keyword evidence="3" id="KW-1185">Reference proteome</keyword>
<feature type="domain" description="Transcription regulator AsnC/Lrp ligand binding" evidence="1">
    <location>
        <begin position="15"/>
        <end position="79"/>
    </location>
</feature>
<dbReference type="InterPro" id="IPR011008">
    <property type="entry name" value="Dimeric_a/b-barrel"/>
</dbReference>
<protein>
    <recommendedName>
        <fullName evidence="1">Transcription regulator AsnC/Lrp ligand binding domain-containing protein</fullName>
    </recommendedName>
</protein>
<dbReference type="Proteomes" id="UP001208689">
    <property type="component" value="Chromosome"/>
</dbReference>
<name>A0ABY6HZC5_9ARCH</name>
<dbReference type="SUPFAM" id="SSF54909">
    <property type="entry name" value="Dimeric alpha+beta barrel"/>
    <property type="match status" value="1"/>
</dbReference>
<dbReference type="InterPro" id="IPR019887">
    <property type="entry name" value="Tscrpt_reg_AsnC/Lrp_C"/>
</dbReference>
<sequence length="81" mass="9259">MSSADKVVAFVLLVTDSNSTENIFNEVQSIDKVKEVHLIYGDYDLIIKVELNNLQEMTSFMMDLRKKFDIKKSSTLITLAK</sequence>
<evidence type="ECO:0000259" key="1">
    <source>
        <dbReference type="Pfam" id="PF01037"/>
    </source>
</evidence>
<organism evidence="2 3">
    <name type="scientific">Candidatus Lokiarchaeum ossiferum</name>
    <dbReference type="NCBI Taxonomy" id="2951803"/>
    <lineage>
        <taxon>Archaea</taxon>
        <taxon>Promethearchaeati</taxon>
        <taxon>Promethearchaeota</taxon>
        <taxon>Promethearchaeia</taxon>
        <taxon>Promethearchaeales</taxon>
        <taxon>Promethearchaeaceae</taxon>
        <taxon>Candidatus Lokiarchaeum</taxon>
    </lineage>
</organism>
<dbReference type="Gene3D" id="3.30.70.920">
    <property type="match status" value="1"/>
</dbReference>
<dbReference type="EMBL" id="CP104013">
    <property type="protein sequence ID" value="UYP48738.1"/>
    <property type="molecule type" value="Genomic_DNA"/>
</dbReference>
<reference evidence="2" key="1">
    <citation type="submission" date="2022-09" db="EMBL/GenBank/DDBJ databases">
        <title>Actin cytoskeleton and complex cell architecture in an #Asgard archaeon.</title>
        <authorList>
            <person name="Ponce Toledo R.I."/>
            <person name="Schleper C."/>
            <person name="Rodrigues Oliveira T."/>
            <person name="Wollweber F."/>
            <person name="Xu J."/>
            <person name="Rittmann S."/>
            <person name="Klingl A."/>
            <person name="Pilhofer M."/>
        </authorList>
    </citation>
    <scope>NUCLEOTIDE SEQUENCE</scope>
    <source>
        <strain evidence="2">B-35</strain>
    </source>
</reference>
<gene>
    <name evidence="2" type="ORF">NEF87_005023</name>
</gene>
<proteinExistence type="predicted"/>